<comment type="similarity">
    <text evidence="2">Belongs to the mis12 family.</text>
</comment>
<dbReference type="AlphaFoldDB" id="A0A0D0AI90"/>
<evidence type="ECO:0000256" key="4">
    <source>
        <dbReference type="ARBA" id="ARBA00022618"/>
    </source>
</evidence>
<organism evidence="11 12">
    <name type="scientific">Suillus luteus UH-Slu-Lm8-n1</name>
    <dbReference type="NCBI Taxonomy" id="930992"/>
    <lineage>
        <taxon>Eukaryota</taxon>
        <taxon>Fungi</taxon>
        <taxon>Dikarya</taxon>
        <taxon>Basidiomycota</taxon>
        <taxon>Agaricomycotina</taxon>
        <taxon>Agaricomycetes</taxon>
        <taxon>Agaricomycetidae</taxon>
        <taxon>Boletales</taxon>
        <taxon>Suillineae</taxon>
        <taxon>Suillaceae</taxon>
        <taxon>Suillus</taxon>
    </lineage>
</organism>
<keyword evidence="3" id="KW-0158">Chromosome</keyword>
<evidence type="ECO:0000256" key="10">
    <source>
        <dbReference type="SAM" id="Coils"/>
    </source>
</evidence>
<keyword evidence="12" id="KW-1185">Reference proteome</keyword>
<evidence type="ECO:0000256" key="2">
    <source>
        <dbReference type="ARBA" id="ARBA00008643"/>
    </source>
</evidence>
<dbReference type="GO" id="GO:0000444">
    <property type="term" value="C:MIS12/MIND type complex"/>
    <property type="evidence" value="ECO:0007669"/>
    <property type="project" value="TreeGrafter"/>
</dbReference>
<name>A0A0D0AI90_9AGAM</name>
<accession>A0A0D0AI90</accession>
<dbReference type="STRING" id="930992.A0A0D0AI90"/>
<keyword evidence="4" id="KW-0132">Cell division</keyword>
<evidence type="ECO:0000313" key="11">
    <source>
        <dbReference type="EMBL" id="KIK41546.1"/>
    </source>
</evidence>
<dbReference type="GO" id="GO:0051382">
    <property type="term" value="P:kinetochore assembly"/>
    <property type="evidence" value="ECO:0007669"/>
    <property type="project" value="TreeGrafter"/>
</dbReference>
<keyword evidence="6" id="KW-0995">Kinetochore</keyword>
<sequence length="292" mass="32800">MNAQQPTVPSALLPEILEFSPQLLLDDIINYANEAITNTVDALEGFLFRWASEREQRVKEDWDSTQEVEQGLVAFQTLLESHTDIAFDFFETWSLRNIFAVPADLPVVVPHQENLDLECPPERETELMTEIDELRRKLDAQRRLKRLLTRAVRLSSAKRQRSERRLEQLSFLQAPQVSELMSLPEQYHSMFSAVSSLPPLTPEAVAAFSQSPLADPGKRPWEVSKMGYLDWASKQVLARAQQSDGGAGSSAVGSLMESTAAVATTQDLRRLMEASSALDNARTTRQADHDMS</sequence>
<dbReference type="EMBL" id="KN835265">
    <property type="protein sequence ID" value="KIK41546.1"/>
    <property type="molecule type" value="Genomic_DNA"/>
</dbReference>
<keyword evidence="5" id="KW-0498">Mitosis</keyword>
<protein>
    <submittedName>
        <fullName evidence="11">Unplaced genomic scaffold CY34scaffold_134, whole genome shotgun sequence</fullName>
    </submittedName>
</protein>
<evidence type="ECO:0000256" key="7">
    <source>
        <dbReference type="ARBA" id="ARBA00023054"/>
    </source>
</evidence>
<proteinExistence type="inferred from homology"/>
<dbReference type="FunCoup" id="A0A0D0AI90">
    <property type="interactions" value="6"/>
</dbReference>
<keyword evidence="8" id="KW-0131">Cell cycle</keyword>
<dbReference type="PANTHER" id="PTHR14527:SF2">
    <property type="entry name" value="PROTEIN MIS12 HOMOLOG"/>
    <property type="match status" value="1"/>
</dbReference>
<reference evidence="12" key="2">
    <citation type="submission" date="2015-01" db="EMBL/GenBank/DDBJ databases">
        <title>Evolutionary Origins and Diversification of the Mycorrhizal Mutualists.</title>
        <authorList>
            <consortium name="DOE Joint Genome Institute"/>
            <consortium name="Mycorrhizal Genomics Consortium"/>
            <person name="Kohler A."/>
            <person name="Kuo A."/>
            <person name="Nagy L.G."/>
            <person name="Floudas D."/>
            <person name="Copeland A."/>
            <person name="Barry K.W."/>
            <person name="Cichocki N."/>
            <person name="Veneault-Fourrey C."/>
            <person name="LaButti K."/>
            <person name="Lindquist E.A."/>
            <person name="Lipzen A."/>
            <person name="Lundell T."/>
            <person name="Morin E."/>
            <person name="Murat C."/>
            <person name="Riley R."/>
            <person name="Ohm R."/>
            <person name="Sun H."/>
            <person name="Tunlid A."/>
            <person name="Henrissat B."/>
            <person name="Grigoriev I.V."/>
            <person name="Hibbett D.S."/>
            <person name="Martin F."/>
        </authorList>
    </citation>
    <scope>NUCLEOTIDE SEQUENCE [LARGE SCALE GENOMIC DNA]</scope>
    <source>
        <strain evidence="12">UH-Slu-Lm8-n1</strain>
    </source>
</reference>
<dbReference type="HOGENOM" id="CLU_082311_0_0_1"/>
<comment type="subcellular location">
    <subcellularLocation>
        <location evidence="1">Chromosome</location>
        <location evidence="1">Centromere</location>
        <location evidence="1">Kinetochore</location>
    </subcellularLocation>
</comment>
<evidence type="ECO:0000256" key="8">
    <source>
        <dbReference type="ARBA" id="ARBA00023306"/>
    </source>
</evidence>
<evidence type="ECO:0000256" key="9">
    <source>
        <dbReference type="ARBA" id="ARBA00023328"/>
    </source>
</evidence>
<evidence type="ECO:0000256" key="5">
    <source>
        <dbReference type="ARBA" id="ARBA00022776"/>
    </source>
</evidence>
<dbReference type="Proteomes" id="UP000054485">
    <property type="component" value="Unassembled WGS sequence"/>
</dbReference>
<dbReference type="GO" id="GO:0005634">
    <property type="term" value="C:nucleus"/>
    <property type="evidence" value="ECO:0007669"/>
    <property type="project" value="InterPro"/>
</dbReference>
<dbReference type="GO" id="GO:0051301">
    <property type="term" value="P:cell division"/>
    <property type="evidence" value="ECO:0007669"/>
    <property type="project" value="UniProtKB-KW"/>
</dbReference>
<reference evidence="11 12" key="1">
    <citation type="submission" date="2014-04" db="EMBL/GenBank/DDBJ databases">
        <authorList>
            <consortium name="DOE Joint Genome Institute"/>
            <person name="Kuo A."/>
            <person name="Ruytinx J."/>
            <person name="Rineau F."/>
            <person name="Colpaert J."/>
            <person name="Kohler A."/>
            <person name="Nagy L.G."/>
            <person name="Floudas D."/>
            <person name="Copeland A."/>
            <person name="Barry K.W."/>
            <person name="Cichocki N."/>
            <person name="Veneault-Fourrey C."/>
            <person name="LaButti K."/>
            <person name="Lindquist E.A."/>
            <person name="Lipzen A."/>
            <person name="Lundell T."/>
            <person name="Morin E."/>
            <person name="Murat C."/>
            <person name="Sun H."/>
            <person name="Tunlid A."/>
            <person name="Henrissat B."/>
            <person name="Grigoriev I.V."/>
            <person name="Hibbett D.S."/>
            <person name="Martin F."/>
            <person name="Nordberg H.P."/>
            <person name="Cantor M.N."/>
            <person name="Hua S.X."/>
        </authorList>
    </citation>
    <scope>NUCLEOTIDE SEQUENCE [LARGE SCALE GENOMIC DNA]</scope>
    <source>
        <strain evidence="11 12">UH-Slu-Lm8-n1</strain>
    </source>
</reference>
<keyword evidence="7 10" id="KW-0175">Coiled coil</keyword>
<evidence type="ECO:0000256" key="6">
    <source>
        <dbReference type="ARBA" id="ARBA00022838"/>
    </source>
</evidence>
<dbReference type="Pfam" id="PF05859">
    <property type="entry name" value="Mis12"/>
    <property type="match status" value="1"/>
</dbReference>
<dbReference type="GO" id="GO:0000070">
    <property type="term" value="P:mitotic sister chromatid segregation"/>
    <property type="evidence" value="ECO:0007669"/>
    <property type="project" value="TreeGrafter"/>
</dbReference>
<dbReference type="OrthoDB" id="1884855at2759"/>
<gene>
    <name evidence="11" type="ORF">CY34DRAFT_805916</name>
</gene>
<keyword evidence="9" id="KW-0137">Centromere</keyword>
<evidence type="ECO:0000256" key="3">
    <source>
        <dbReference type="ARBA" id="ARBA00022454"/>
    </source>
</evidence>
<dbReference type="PANTHER" id="PTHR14527">
    <property type="entry name" value="PROTEIN MIS12 HOMOLOG"/>
    <property type="match status" value="1"/>
</dbReference>
<feature type="coiled-coil region" evidence="10">
    <location>
        <begin position="124"/>
        <end position="151"/>
    </location>
</feature>
<dbReference type="InterPro" id="IPR008685">
    <property type="entry name" value="Centromere_Mis12"/>
</dbReference>
<evidence type="ECO:0000313" key="12">
    <source>
        <dbReference type="Proteomes" id="UP000054485"/>
    </source>
</evidence>
<evidence type="ECO:0000256" key="1">
    <source>
        <dbReference type="ARBA" id="ARBA00004629"/>
    </source>
</evidence>
<dbReference type="InParanoid" id="A0A0D0AI90"/>